<evidence type="ECO:0000256" key="1">
    <source>
        <dbReference type="SAM" id="SignalP"/>
    </source>
</evidence>
<reference evidence="3" key="1">
    <citation type="journal article" date="2019" name="Int. J. Syst. Evol. Microbiol.">
        <title>The Global Catalogue of Microorganisms (GCM) 10K type strain sequencing project: providing services to taxonomists for standard genome sequencing and annotation.</title>
        <authorList>
            <consortium name="The Broad Institute Genomics Platform"/>
            <consortium name="The Broad Institute Genome Sequencing Center for Infectious Disease"/>
            <person name="Wu L."/>
            <person name="Ma J."/>
        </authorList>
    </citation>
    <scope>NUCLEOTIDE SEQUENCE [LARGE SCALE GENOMIC DNA]</scope>
    <source>
        <strain evidence="3">CGMCC 1.15304</strain>
    </source>
</reference>
<dbReference type="EMBL" id="JBHSCR010000001">
    <property type="protein sequence ID" value="MFC4346527.1"/>
    <property type="molecule type" value="Genomic_DNA"/>
</dbReference>
<gene>
    <name evidence="2" type="ORF">ACFO5Q_01545</name>
</gene>
<evidence type="ECO:0000313" key="2">
    <source>
        <dbReference type="EMBL" id="MFC4346527.1"/>
    </source>
</evidence>
<evidence type="ECO:0000313" key="3">
    <source>
        <dbReference type="Proteomes" id="UP001595776"/>
    </source>
</evidence>
<dbReference type="InterPro" id="IPR021647">
    <property type="entry name" value="CusF_Ec"/>
</dbReference>
<proteinExistence type="predicted"/>
<protein>
    <submittedName>
        <fullName evidence="2">Copper-binding protein</fullName>
    </submittedName>
</protein>
<organism evidence="2 3">
    <name type="scientific">Kordiimonas lipolytica</name>
    <dbReference type="NCBI Taxonomy" id="1662421"/>
    <lineage>
        <taxon>Bacteria</taxon>
        <taxon>Pseudomonadati</taxon>
        <taxon>Pseudomonadota</taxon>
        <taxon>Alphaproteobacteria</taxon>
        <taxon>Kordiimonadales</taxon>
        <taxon>Kordiimonadaceae</taxon>
        <taxon>Kordiimonas</taxon>
    </lineage>
</organism>
<name>A0ABV8U6K0_9PROT</name>
<dbReference type="Proteomes" id="UP001595776">
    <property type="component" value="Unassembled WGS sequence"/>
</dbReference>
<feature type="chain" id="PRO_5045456235" evidence="1">
    <location>
        <begin position="25"/>
        <end position="118"/>
    </location>
</feature>
<accession>A0ABV8U6K0</accession>
<keyword evidence="1" id="KW-0732">Signal</keyword>
<dbReference type="RefSeq" id="WP_068150201.1">
    <property type="nucleotide sequence ID" value="NZ_JBHSCR010000001.1"/>
</dbReference>
<dbReference type="Pfam" id="PF11604">
    <property type="entry name" value="CusF_Ec"/>
    <property type="match status" value="1"/>
</dbReference>
<comment type="caution">
    <text evidence="2">The sequence shown here is derived from an EMBL/GenBank/DDBJ whole genome shotgun (WGS) entry which is preliminary data.</text>
</comment>
<dbReference type="InterPro" id="IPR042230">
    <property type="entry name" value="CusF_sf"/>
</dbReference>
<feature type="signal peptide" evidence="1">
    <location>
        <begin position="1"/>
        <end position="24"/>
    </location>
</feature>
<dbReference type="Gene3D" id="2.40.50.320">
    <property type="entry name" value="Copper binding periplasmic protein CusF"/>
    <property type="match status" value="1"/>
</dbReference>
<sequence length="118" mass="13056">MRKILKAPLTALTIIGLSSLSVHAGGDSHEHKSHQRKHAAEKQVMVHAKVNRIDADKRTINVTHGAIKELNWPAMTMDMKVANDVDLDILETGQEVMVSLGRGEDSIYMITKVMVHGH</sequence>
<keyword evidence="3" id="KW-1185">Reference proteome</keyword>